<dbReference type="InterPro" id="IPR010923">
    <property type="entry name" value="T(6)A37_SUA5"/>
</dbReference>
<dbReference type="PROSITE" id="PS51163">
    <property type="entry name" value="YRDC"/>
    <property type="match status" value="1"/>
</dbReference>
<dbReference type="PIRSF" id="PIRSF004930">
    <property type="entry name" value="Tln_factor_SUA5"/>
    <property type="match status" value="1"/>
</dbReference>
<name>A0ABS7UM58_9BACI</name>
<dbReference type="Pfam" id="PF03481">
    <property type="entry name" value="Sua5_C"/>
    <property type="match status" value="1"/>
</dbReference>
<dbReference type="RefSeq" id="WP_224136611.1">
    <property type="nucleotide sequence ID" value="NZ_JAIQUM010000003.1"/>
</dbReference>
<evidence type="ECO:0000256" key="5">
    <source>
        <dbReference type="ARBA" id="ARBA00022490"/>
    </source>
</evidence>
<comment type="function">
    <text evidence="13">Required for the formation of a threonylcarbamoyl group on adenosine at position 37 (t(6)A37) in tRNAs that read codons beginning with adenine.</text>
</comment>
<comment type="subcellular location">
    <subcellularLocation>
        <location evidence="1 13">Cytoplasm</location>
    </subcellularLocation>
</comment>
<dbReference type="Gene3D" id="3.90.870.10">
    <property type="entry name" value="DHBP synthase"/>
    <property type="match status" value="1"/>
</dbReference>
<evidence type="ECO:0000256" key="13">
    <source>
        <dbReference type="PIRNR" id="PIRNR004930"/>
    </source>
</evidence>
<evidence type="ECO:0000259" key="14">
    <source>
        <dbReference type="PROSITE" id="PS51163"/>
    </source>
</evidence>
<evidence type="ECO:0000256" key="6">
    <source>
        <dbReference type="ARBA" id="ARBA00022679"/>
    </source>
</evidence>
<dbReference type="SUPFAM" id="SSF55821">
    <property type="entry name" value="YrdC/RibB"/>
    <property type="match status" value="1"/>
</dbReference>
<dbReference type="Pfam" id="PF01300">
    <property type="entry name" value="Sua5_yciO_yrdC"/>
    <property type="match status" value="1"/>
</dbReference>
<keyword evidence="9 13" id="KW-0547">Nucleotide-binding</keyword>
<keyword evidence="5 13" id="KW-0963">Cytoplasm</keyword>
<proteinExistence type="inferred from homology"/>
<dbReference type="InterPro" id="IPR017945">
    <property type="entry name" value="DHBP_synth_RibB-like_a/b_dom"/>
</dbReference>
<comment type="caution">
    <text evidence="15">The sequence shown here is derived from an EMBL/GenBank/DDBJ whole genome shotgun (WGS) entry which is preliminary data.</text>
</comment>
<dbReference type="InterPro" id="IPR005145">
    <property type="entry name" value="Sua5_C"/>
</dbReference>
<evidence type="ECO:0000256" key="1">
    <source>
        <dbReference type="ARBA" id="ARBA00004496"/>
    </source>
</evidence>
<evidence type="ECO:0000256" key="3">
    <source>
        <dbReference type="ARBA" id="ARBA00012584"/>
    </source>
</evidence>
<keyword evidence="8 13" id="KW-0548">Nucleotidyltransferase</keyword>
<dbReference type="Gene3D" id="3.40.50.11030">
    <property type="entry name" value="Threonylcarbamoyl-AMP synthase, C-terminal domain"/>
    <property type="match status" value="1"/>
</dbReference>
<dbReference type="Proteomes" id="UP001165287">
    <property type="component" value="Unassembled WGS sequence"/>
</dbReference>
<protein>
    <recommendedName>
        <fullName evidence="4 13">Threonylcarbamoyl-AMP synthase</fullName>
        <shortName evidence="13">TC-AMP synthase</shortName>
        <ecNumber evidence="3 13">2.7.7.87</ecNumber>
    </recommendedName>
    <alternativeName>
        <fullName evidence="11 13">L-threonylcarbamoyladenylate synthase</fullName>
    </alternativeName>
</protein>
<dbReference type="InterPro" id="IPR050156">
    <property type="entry name" value="TC-AMP_synthase_SUA5"/>
</dbReference>
<evidence type="ECO:0000256" key="7">
    <source>
        <dbReference type="ARBA" id="ARBA00022694"/>
    </source>
</evidence>
<keyword evidence="7 13" id="KW-0819">tRNA processing</keyword>
<comment type="catalytic activity">
    <reaction evidence="12 13">
        <text>L-threonine + hydrogencarbonate + ATP = L-threonylcarbamoyladenylate + diphosphate + H2O</text>
        <dbReference type="Rhea" id="RHEA:36407"/>
        <dbReference type="ChEBI" id="CHEBI:15377"/>
        <dbReference type="ChEBI" id="CHEBI:17544"/>
        <dbReference type="ChEBI" id="CHEBI:30616"/>
        <dbReference type="ChEBI" id="CHEBI:33019"/>
        <dbReference type="ChEBI" id="CHEBI:57926"/>
        <dbReference type="ChEBI" id="CHEBI:73682"/>
        <dbReference type="EC" id="2.7.7.87"/>
    </reaction>
</comment>
<keyword evidence="6 13" id="KW-0808">Transferase</keyword>
<evidence type="ECO:0000256" key="2">
    <source>
        <dbReference type="ARBA" id="ARBA00007663"/>
    </source>
</evidence>
<dbReference type="PANTHER" id="PTHR17490:SF16">
    <property type="entry name" value="THREONYLCARBAMOYL-AMP SYNTHASE"/>
    <property type="match status" value="1"/>
</dbReference>
<evidence type="ECO:0000256" key="9">
    <source>
        <dbReference type="ARBA" id="ARBA00022741"/>
    </source>
</evidence>
<dbReference type="NCBIfam" id="TIGR00057">
    <property type="entry name" value="L-threonylcarbamoyladenylate synthase"/>
    <property type="match status" value="1"/>
</dbReference>
<dbReference type="InterPro" id="IPR038385">
    <property type="entry name" value="Sua5/YwlC_C"/>
</dbReference>
<dbReference type="PANTHER" id="PTHR17490">
    <property type="entry name" value="SUA5"/>
    <property type="match status" value="1"/>
</dbReference>
<dbReference type="EMBL" id="JAIQUM010000003">
    <property type="protein sequence ID" value="MBZ5749129.1"/>
    <property type="molecule type" value="Genomic_DNA"/>
</dbReference>
<accession>A0ABS7UM58</accession>
<organism evidence="15 16">
    <name type="scientific">Metabacillus rhizolycopersici</name>
    <dbReference type="NCBI Taxonomy" id="2875709"/>
    <lineage>
        <taxon>Bacteria</taxon>
        <taxon>Bacillati</taxon>
        <taxon>Bacillota</taxon>
        <taxon>Bacilli</taxon>
        <taxon>Bacillales</taxon>
        <taxon>Bacillaceae</taxon>
        <taxon>Metabacillus</taxon>
    </lineage>
</organism>
<evidence type="ECO:0000256" key="12">
    <source>
        <dbReference type="ARBA" id="ARBA00048366"/>
    </source>
</evidence>
<sequence length="349" mass="37291">MDTKLWTVDDLTDLSTSYSHFTQAANLLRENEVVAFPTETVYGLGANACSDEAVQKIYEAKGRPSDNPLIVHIASVSTLDKIVKDVPEYAYKLISEFWPGPLTLILPKKGDELSTLVTAGLDTVGVRMPDHPLALALIREADVPVAAPSANKSGKPSPTHASHVYHDLHGKISGILDGGATGVGVESTVLDCTSAVPTILRPGGVTKGQLEAVIGEVTIDQALIEEGHAPKAPGMKYTHYAPNAPVVIVDGTINFLQKLIEQHQREGKKVGVLTTFENVAQLHAHKVIACGSRADLQTVAAQLYDVLRKFDESDVDLILSESFPQVGVGEAIMNRLLKAAGNQVIVEGN</sequence>
<evidence type="ECO:0000313" key="15">
    <source>
        <dbReference type="EMBL" id="MBZ5749129.1"/>
    </source>
</evidence>
<comment type="similarity">
    <text evidence="2 13">Belongs to the SUA5 family.</text>
</comment>
<reference evidence="15" key="1">
    <citation type="submission" date="2024-05" db="EMBL/GenBank/DDBJ databases">
        <title>Metabacillus sp. nov., isolated from the rhizosphere soil of tomato plants.</title>
        <authorList>
            <person name="Ma R."/>
        </authorList>
    </citation>
    <scope>NUCLEOTIDE SEQUENCE</scope>
    <source>
        <strain evidence="15">DBTR6</strain>
    </source>
</reference>
<dbReference type="InterPro" id="IPR006070">
    <property type="entry name" value="Sua5-like_dom"/>
</dbReference>
<evidence type="ECO:0000256" key="11">
    <source>
        <dbReference type="ARBA" id="ARBA00029774"/>
    </source>
</evidence>
<evidence type="ECO:0000313" key="16">
    <source>
        <dbReference type="Proteomes" id="UP001165287"/>
    </source>
</evidence>
<evidence type="ECO:0000256" key="10">
    <source>
        <dbReference type="ARBA" id="ARBA00022840"/>
    </source>
</evidence>
<keyword evidence="16" id="KW-1185">Reference proteome</keyword>
<gene>
    <name evidence="15" type="ORF">K9V48_02465</name>
</gene>
<evidence type="ECO:0000256" key="8">
    <source>
        <dbReference type="ARBA" id="ARBA00022695"/>
    </source>
</evidence>
<dbReference type="EC" id="2.7.7.87" evidence="3 13"/>
<evidence type="ECO:0000256" key="4">
    <source>
        <dbReference type="ARBA" id="ARBA00015492"/>
    </source>
</evidence>
<keyword evidence="10 13" id="KW-0067">ATP-binding</keyword>
<feature type="domain" description="YrdC-like" evidence="14">
    <location>
        <begin position="18"/>
        <end position="205"/>
    </location>
</feature>